<protein>
    <submittedName>
        <fullName evidence="1">Uncharacterized protein</fullName>
    </submittedName>
</protein>
<dbReference type="AlphaFoldDB" id="A0A643FV65"/>
<organism evidence="1 2">
    <name type="scientific">Cupriavidus basilensis</name>
    <dbReference type="NCBI Taxonomy" id="68895"/>
    <lineage>
        <taxon>Bacteria</taxon>
        <taxon>Pseudomonadati</taxon>
        <taxon>Pseudomonadota</taxon>
        <taxon>Betaproteobacteria</taxon>
        <taxon>Burkholderiales</taxon>
        <taxon>Burkholderiaceae</taxon>
        <taxon>Cupriavidus</taxon>
    </lineage>
</organism>
<name>A0A643FV65_9BURK</name>
<proteinExistence type="predicted"/>
<dbReference type="GeneID" id="98405393"/>
<sequence length="285" mass="30774">MLLSAVAASPHALANDYVLVPITGSEQETREVSALEPAVARFAGLASGSYYWEDGLLAEQLLTGLASRPDRLEQALPGGQRLLASRREFSDGAERAAALVDARGDVLAAALVHRQCGKESVCQDSQHAVLSVFLRPGFDRAQAQPLVAWSQDVPKNLMLGKGETIATVETITLDAGHTGASPVQRPTGFPAQVPLYPRAILYRTGQNALSDARARRVVRLQTTDSIEQVLAFYKRLSPPMRQLETGKNDNSGYVSGKRKGVAFSVEAQRNEHFPSLTNVEVEIAD</sequence>
<dbReference type="EMBL" id="CP062804">
    <property type="protein sequence ID" value="QOT79189.1"/>
    <property type="molecule type" value="Genomic_DNA"/>
</dbReference>
<accession>A0A643FV65</accession>
<gene>
    <name evidence="1" type="ORF">F7R26_031000</name>
</gene>
<reference evidence="1 2" key="1">
    <citation type="submission" date="2020-10" db="EMBL/GenBank/DDBJ databases">
        <title>Complete genome sequence of Cupriavidus basilensis CCUG 49340T.</title>
        <authorList>
            <person name="Salva-Serra F."/>
            <person name="Donoso R.A."/>
            <person name="Cho K.H."/>
            <person name="Yoo J.A."/>
            <person name="Lee K."/>
            <person name="Yoon S.-H."/>
            <person name="Perez-Pantoja D."/>
            <person name="Moore E.R.B."/>
        </authorList>
    </citation>
    <scope>NUCLEOTIDE SEQUENCE [LARGE SCALE GENOMIC DNA]</scope>
    <source>
        <strain evidence="2">CCUG 49340</strain>
    </source>
</reference>
<dbReference type="Proteomes" id="UP000397656">
    <property type="component" value="Chromosome 2"/>
</dbReference>
<dbReference type="RefSeq" id="WP_150986158.1">
    <property type="nucleotide sequence ID" value="NZ_CP062804.1"/>
</dbReference>
<evidence type="ECO:0000313" key="1">
    <source>
        <dbReference type="EMBL" id="QOT79189.1"/>
    </source>
</evidence>
<evidence type="ECO:0000313" key="2">
    <source>
        <dbReference type="Proteomes" id="UP000397656"/>
    </source>
</evidence>